<dbReference type="STRING" id="436010.A0A166GUN1"/>
<proteinExistence type="predicted"/>
<sequence length="234" mass="26457">MLFLFLIHHLFQEGANALPIPSTDASDPGTLPSCLDIRYCRQTSDIVIGCLVTVFACTWVSLHPNVPKPGTSSWGKLGNQVLFAVMALFLPEIIAIMAMNDLTRSRQILADRLYVAPWTIVHCFFVQMDGFYLYGTDGKPIRPLSGEDIVRLAEHRYVPPPQEELEDKSKGDWVSKGLAMVQTLWFIAQCIARRLQHLSITQIEVVTLSYCVINMVVYACWWYKPLSVDLPIRV</sequence>
<keyword evidence="4" id="KW-1185">Reference proteome</keyword>
<evidence type="ECO:0000256" key="2">
    <source>
        <dbReference type="SAM" id="SignalP"/>
    </source>
</evidence>
<feature type="chain" id="PRO_5007874124" evidence="2">
    <location>
        <begin position="18"/>
        <end position="234"/>
    </location>
</feature>
<feature type="signal peptide" evidence="2">
    <location>
        <begin position="1"/>
        <end position="17"/>
    </location>
</feature>
<keyword evidence="2" id="KW-0732">Signal</keyword>
<gene>
    <name evidence="3" type="ORF">FIBSPDRAFT_745779</name>
</gene>
<evidence type="ECO:0000256" key="1">
    <source>
        <dbReference type="SAM" id="Phobius"/>
    </source>
</evidence>
<keyword evidence="1" id="KW-0812">Transmembrane</keyword>
<dbReference type="Proteomes" id="UP000076532">
    <property type="component" value="Unassembled WGS sequence"/>
</dbReference>
<protein>
    <submittedName>
        <fullName evidence="3">Uncharacterized protein</fullName>
    </submittedName>
</protein>
<dbReference type="OrthoDB" id="9451547at2759"/>
<dbReference type="AlphaFoldDB" id="A0A166GUN1"/>
<keyword evidence="1" id="KW-1133">Transmembrane helix</keyword>
<evidence type="ECO:0000313" key="3">
    <source>
        <dbReference type="EMBL" id="KZP18182.1"/>
    </source>
</evidence>
<dbReference type="PANTHER" id="PTHR35043:SF7">
    <property type="entry name" value="TRANSCRIPTION FACTOR DOMAIN-CONTAINING PROTEIN"/>
    <property type="match status" value="1"/>
</dbReference>
<dbReference type="PANTHER" id="PTHR35043">
    <property type="entry name" value="TRANSCRIPTION FACTOR DOMAIN-CONTAINING PROTEIN"/>
    <property type="match status" value="1"/>
</dbReference>
<feature type="transmembrane region" description="Helical" evidence="1">
    <location>
        <begin position="203"/>
        <end position="224"/>
    </location>
</feature>
<name>A0A166GUN1_9AGAM</name>
<accession>A0A166GUN1</accession>
<reference evidence="3 4" key="1">
    <citation type="journal article" date="2016" name="Mol. Biol. Evol.">
        <title>Comparative Genomics of Early-Diverging Mushroom-Forming Fungi Provides Insights into the Origins of Lignocellulose Decay Capabilities.</title>
        <authorList>
            <person name="Nagy L.G."/>
            <person name="Riley R."/>
            <person name="Tritt A."/>
            <person name="Adam C."/>
            <person name="Daum C."/>
            <person name="Floudas D."/>
            <person name="Sun H."/>
            <person name="Yadav J.S."/>
            <person name="Pangilinan J."/>
            <person name="Larsson K.H."/>
            <person name="Matsuura K."/>
            <person name="Barry K."/>
            <person name="Labutti K."/>
            <person name="Kuo R."/>
            <person name="Ohm R.A."/>
            <person name="Bhattacharya S.S."/>
            <person name="Shirouzu T."/>
            <person name="Yoshinaga Y."/>
            <person name="Martin F.M."/>
            <person name="Grigoriev I.V."/>
            <person name="Hibbett D.S."/>
        </authorList>
    </citation>
    <scope>NUCLEOTIDE SEQUENCE [LARGE SCALE GENOMIC DNA]</scope>
    <source>
        <strain evidence="3 4">CBS 109695</strain>
    </source>
</reference>
<feature type="non-terminal residue" evidence="3">
    <location>
        <position position="234"/>
    </location>
</feature>
<feature type="transmembrane region" description="Helical" evidence="1">
    <location>
        <begin position="81"/>
        <end position="102"/>
    </location>
</feature>
<feature type="transmembrane region" description="Helical" evidence="1">
    <location>
        <begin position="114"/>
        <end position="134"/>
    </location>
</feature>
<evidence type="ECO:0000313" key="4">
    <source>
        <dbReference type="Proteomes" id="UP000076532"/>
    </source>
</evidence>
<organism evidence="3 4">
    <name type="scientific">Athelia psychrophila</name>
    <dbReference type="NCBI Taxonomy" id="1759441"/>
    <lineage>
        <taxon>Eukaryota</taxon>
        <taxon>Fungi</taxon>
        <taxon>Dikarya</taxon>
        <taxon>Basidiomycota</taxon>
        <taxon>Agaricomycotina</taxon>
        <taxon>Agaricomycetes</taxon>
        <taxon>Agaricomycetidae</taxon>
        <taxon>Atheliales</taxon>
        <taxon>Atheliaceae</taxon>
        <taxon>Athelia</taxon>
    </lineage>
</organism>
<dbReference type="EMBL" id="KV417575">
    <property type="protein sequence ID" value="KZP18182.1"/>
    <property type="molecule type" value="Genomic_DNA"/>
</dbReference>
<keyword evidence="1" id="KW-0472">Membrane</keyword>